<feature type="signal peptide" evidence="1">
    <location>
        <begin position="1"/>
        <end position="22"/>
    </location>
</feature>
<keyword evidence="1" id="KW-0732">Signal</keyword>
<dbReference type="Proteomes" id="UP000183208">
    <property type="component" value="Unassembled WGS sequence"/>
</dbReference>
<dbReference type="RefSeq" id="WP_074817440.1">
    <property type="nucleotide sequence ID" value="NZ_FNTI01000001.1"/>
</dbReference>
<reference evidence="2 3" key="1">
    <citation type="submission" date="2016-10" db="EMBL/GenBank/DDBJ databases">
        <authorList>
            <person name="de Groot N.N."/>
        </authorList>
    </citation>
    <scope>NUCLEOTIDE SEQUENCE [LARGE SCALE GENOMIC DNA]</scope>
    <source>
        <strain evidence="2 3">GAS522</strain>
    </source>
</reference>
<dbReference type="AlphaFoldDB" id="A0A1M6UIY6"/>
<sequence length="114" mass="12226">MKYVVISLAIGVGALLSSGANAAPLSVSPSVLPDNGVENVRLVCDDYGRCYRTRGGRRVVIQQDYGDSYNYLPRERYIERRGYYDGGYYDNGPSVGIGVGPGGVGVGFGVGPRW</sequence>
<protein>
    <submittedName>
        <fullName evidence="2">Uncharacterized protein</fullName>
    </submittedName>
</protein>
<accession>A0A1M6UIY6</accession>
<gene>
    <name evidence="2" type="ORF">SAMN05444171_1508</name>
</gene>
<evidence type="ECO:0000313" key="3">
    <source>
        <dbReference type="Proteomes" id="UP000183208"/>
    </source>
</evidence>
<evidence type="ECO:0000313" key="2">
    <source>
        <dbReference type="EMBL" id="SEC47930.1"/>
    </source>
</evidence>
<feature type="chain" id="PRO_5030031452" evidence="1">
    <location>
        <begin position="23"/>
        <end position="114"/>
    </location>
</feature>
<name>A0A1M6UIY6_9BRAD</name>
<evidence type="ECO:0000256" key="1">
    <source>
        <dbReference type="SAM" id="SignalP"/>
    </source>
</evidence>
<dbReference type="EMBL" id="FNTI01000001">
    <property type="protein sequence ID" value="SEC47930.1"/>
    <property type="molecule type" value="Genomic_DNA"/>
</dbReference>
<proteinExistence type="predicted"/>
<organism evidence="2 3">
    <name type="scientific">Bradyrhizobium lablabi</name>
    <dbReference type="NCBI Taxonomy" id="722472"/>
    <lineage>
        <taxon>Bacteria</taxon>
        <taxon>Pseudomonadati</taxon>
        <taxon>Pseudomonadota</taxon>
        <taxon>Alphaproteobacteria</taxon>
        <taxon>Hyphomicrobiales</taxon>
        <taxon>Nitrobacteraceae</taxon>
        <taxon>Bradyrhizobium</taxon>
    </lineage>
</organism>